<sequence length="337" mass="35925">MTTTTRRLGRSGIEVSAIGMGCWAIGGPLWDGTQPLGWGEVDDDESVRTVHRALDLGATLFDTSSNYGAGHSERVLGRALAGRRDRAVIATKFGYPTDEATRQALGEDATAGYARRSLEGSLRRLDTDHVDLYQLHLGGLPVPRALDLVGTLEDLVAEGKIRAYGWSTDDPASARAFAEAGPHCAAIQHDQSVLRDNAAMLAVCAEFDLAALNRGPLAMGLLTAKYQDAPAARGDDDVRGVAPEWLDWFTGGVPRAEWAQRVARVREALTADGRTLAQGALGWLLARSPHTLPIPGCRTVAQAEENLGALAYGPLPQDAFAEVERLLADLRAAPADA</sequence>
<gene>
    <name evidence="3" type="ORF">ABIH81_16345</name>
</gene>
<dbReference type="RefSeq" id="WP_349875810.1">
    <property type="nucleotide sequence ID" value="NZ_CP157974.1"/>
</dbReference>
<dbReference type="PANTHER" id="PTHR43364:SF4">
    <property type="entry name" value="NAD(P)-LINKED OXIDOREDUCTASE SUPERFAMILY PROTEIN"/>
    <property type="match status" value="1"/>
</dbReference>
<dbReference type="InterPro" id="IPR050523">
    <property type="entry name" value="AKR_Detox_Biosynth"/>
</dbReference>
<dbReference type="CDD" id="cd19086">
    <property type="entry name" value="AKR_AKR11C1"/>
    <property type="match status" value="1"/>
</dbReference>
<organism evidence="3">
    <name type="scientific">Micromonospora sp. HUAS YX12</name>
    <dbReference type="NCBI Taxonomy" id="3156396"/>
    <lineage>
        <taxon>Bacteria</taxon>
        <taxon>Bacillati</taxon>
        <taxon>Actinomycetota</taxon>
        <taxon>Actinomycetes</taxon>
        <taxon>Micromonosporales</taxon>
        <taxon>Micromonosporaceae</taxon>
        <taxon>Micromonospora</taxon>
    </lineage>
</organism>
<dbReference type="Gene3D" id="3.20.20.100">
    <property type="entry name" value="NADP-dependent oxidoreductase domain"/>
    <property type="match status" value="1"/>
</dbReference>
<name>A0AAU7QTJ7_9ACTN</name>
<dbReference type="PANTHER" id="PTHR43364">
    <property type="entry name" value="NADH-SPECIFIC METHYLGLYOXAL REDUCTASE-RELATED"/>
    <property type="match status" value="1"/>
</dbReference>
<evidence type="ECO:0000259" key="2">
    <source>
        <dbReference type="Pfam" id="PF00248"/>
    </source>
</evidence>
<evidence type="ECO:0000313" key="3">
    <source>
        <dbReference type="EMBL" id="XBT79262.1"/>
    </source>
</evidence>
<proteinExistence type="predicted"/>
<dbReference type="SUPFAM" id="SSF51430">
    <property type="entry name" value="NAD(P)-linked oxidoreductase"/>
    <property type="match status" value="1"/>
</dbReference>
<accession>A0AAU7QTJ7</accession>
<dbReference type="EC" id="1.1.1.-" evidence="3"/>
<evidence type="ECO:0000256" key="1">
    <source>
        <dbReference type="ARBA" id="ARBA00023002"/>
    </source>
</evidence>
<dbReference type="Pfam" id="PF00248">
    <property type="entry name" value="Aldo_ket_red"/>
    <property type="match status" value="1"/>
</dbReference>
<keyword evidence="1 3" id="KW-0560">Oxidoreductase</keyword>
<dbReference type="InterPro" id="IPR023210">
    <property type="entry name" value="NADP_OxRdtase_dom"/>
</dbReference>
<protein>
    <submittedName>
        <fullName evidence="3">Aldo/keto reductase</fullName>
        <ecNumber evidence="3">1.1.1.-</ecNumber>
    </submittedName>
</protein>
<dbReference type="GO" id="GO:0016491">
    <property type="term" value="F:oxidoreductase activity"/>
    <property type="evidence" value="ECO:0007669"/>
    <property type="project" value="UniProtKB-KW"/>
</dbReference>
<reference evidence="3" key="1">
    <citation type="submission" date="2024-06" db="EMBL/GenBank/DDBJ databases">
        <title>Micromonospora sp. strain HUAS YX12 genome sequences.</title>
        <authorList>
            <person name="Mo P."/>
        </authorList>
    </citation>
    <scope>NUCLEOTIDE SEQUENCE</scope>
    <source>
        <strain evidence="3">HUAS YX12</strain>
    </source>
</reference>
<dbReference type="GO" id="GO:0005829">
    <property type="term" value="C:cytosol"/>
    <property type="evidence" value="ECO:0007669"/>
    <property type="project" value="TreeGrafter"/>
</dbReference>
<dbReference type="EMBL" id="CP157974">
    <property type="protein sequence ID" value="XBT79262.1"/>
    <property type="molecule type" value="Genomic_DNA"/>
</dbReference>
<dbReference type="AlphaFoldDB" id="A0AAU7QTJ7"/>
<dbReference type="InterPro" id="IPR036812">
    <property type="entry name" value="NAD(P)_OxRdtase_dom_sf"/>
</dbReference>
<feature type="domain" description="NADP-dependent oxidoreductase" evidence="2">
    <location>
        <begin position="18"/>
        <end position="326"/>
    </location>
</feature>